<dbReference type="AlphaFoldDB" id="G4ZF16"/>
<dbReference type="GeneID" id="20643830"/>
<keyword evidence="1" id="KW-0732">Signal</keyword>
<dbReference type="KEGG" id="psoj:PHYSODRAFT_315248"/>
<evidence type="ECO:0000313" key="3">
    <source>
        <dbReference type="Proteomes" id="UP000002640"/>
    </source>
</evidence>
<sequence length="111" mass="12738">MAALIILAALSEKLAAEVYLMEHPLTMLRHLRMTYNDKYSASIGAAKREYMGLYLDGDDAVVEHIKTARRVLDELQEQHPHACLERLRWRPRVMRDVRGHTPTMPSRGDPA</sequence>
<protein>
    <submittedName>
        <fullName evidence="2">Uncharacterized protein</fullName>
    </submittedName>
</protein>
<evidence type="ECO:0000313" key="2">
    <source>
        <dbReference type="EMBL" id="EGZ18447.1"/>
    </source>
</evidence>
<name>G4ZF16_PHYSP</name>
<organism evidence="2 3">
    <name type="scientific">Phytophthora sojae (strain P6497)</name>
    <name type="common">Soybean stem and root rot agent</name>
    <name type="synonym">Phytophthora megasperma f. sp. glycines</name>
    <dbReference type="NCBI Taxonomy" id="1094619"/>
    <lineage>
        <taxon>Eukaryota</taxon>
        <taxon>Sar</taxon>
        <taxon>Stramenopiles</taxon>
        <taxon>Oomycota</taxon>
        <taxon>Peronosporomycetes</taxon>
        <taxon>Peronosporales</taxon>
        <taxon>Peronosporaceae</taxon>
        <taxon>Phytophthora</taxon>
    </lineage>
</organism>
<dbReference type="EMBL" id="JH159154">
    <property type="protein sequence ID" value="EGZ18447.1"/>
    <property type="molecule type" value="Genomic_DNA"/>
</dbReference>
<keyword evidence="3" id="KW-1185">Reference proteome</keyword>
<dbReference type="Proteomes" id="UP000002640">
    <property type="component" value="Unassembled WGS sequence"/>
</dbReference>
<dbReference type="RefSeq" id="XP_009527505.1">
    <property type="nucleotide sequence ID" value="XM_009529210.1"/>
</dbReference>
<accession>G4ZF16</accession>
<reference evidence="2 3" key="1">
    <citation type="journal article" date="2006" name="Science">
        <title>Phytophthora genome sequences uncover evolutionary origins and mechanisms of pathogenesis.</title>
        <authorList>
            <person name="Tyler B.M."/>
            <person name="Tripathy S."/>
            <person name="Zhang X."/>
            <person name="Dehal P."/>
            <person name="Jiang R.H."/>
            <person name="Aerts A."/>
            <person name="Arredondo F.D."/>
            <person name="Baxter L."/>
            <person name="Bensasson D."/>
            <person name="Beynon J.L."/>
            <person name="Chapman J."/>
            <person name="Damasceno C.M."/>
            <person name="Dorrance A.E."/>
            <person name="Dou D."/>
            <person name="Dickerman A.W."/>
            <person name="Dubchak I.L."/>
            <person name="Garbelotto M."/>
            <person name="Gijzen M."/>
            <person name="Gordon S.G."/>
            <person name="Govers F."/>
            <person name="Grunwald N.J."/>
            <person name="Huang W."/>
            <person name="Ivors K.L."/>
            <person name="Jones R.W."/>
            <person name="Kamoun S."/>
            <person name="Krampis K."/>
            <person name="Lamour K.H."/>
            <person name="Lee M.K."/>
            <person name="McDonald W.H."/>
            <person name="Medina M."/>
            <person name="Meijer H.J."/>
            <person name="Nordberg E.K."/>
            <person name="Maclean D.J."/>
            <person name="Ospina-Giraldo M.D."/>
            <person name="Morris P.F."/>
            <person name="Phuntumart V."/>
            <person name="Putnam N.H."/>
            <person name="Rash S."/>
            <person name="Rose J.K."/>
            <person name="Sakihama Y."/>
            <person name="Salamov A.A."/>
            <person name="Savidor A."/>
            <person name="Scheuring C.F."/>
            <person name="Smith B.M."/>
            <person name="Sobral B.W."/>
            <person name="Terry A."/>
            <person name="Torto-Alalibo T.A."/>
            <person name="Win J."/>
            <person name="Xu Z."/>
            <person name="Zhang H."/>
            <person name="Grigoriev I.V."/>
            <person name="Rokhsar D.S."/>
            <person name="Boore J.L."/>
        </authorList>
    </citation>
    <scope>NUCLEOTIDE SEQUENCE [LARGE SCALE GENOMIC DNA]</scope>
    <source>
        <strain evidence="2 3">P6497</strain>
    </source>
</reference>
<dbReference type="InParanoid" id="G4ZF16"/>
<gene>
    <name evidence="2" type="ORF">PHYSODRAFT_315248</name>
</gene>
<proteinExistence type="predicted"/>
<feature type="signal peptide" evidence="1">
    <location>
        <begin position="1"/>
        <end position="16"/>
    </location>
</feature>
<evidence type="ECO:0000256" key="1">
    <source>
        <dbReference type="SAM" id="SignalP"/>
    </source>
</evidence>
<feature type="chain" id="PRO_5003472126" evidence="1">
    <location>
        <begin position="17"/>
        <end position="111"/>
    </location>
</feature>